<dbReference type="EMBL" id="CACRXK020000177">
    <property type="protein sequence ID" value="CAB3979212.1"/>
    <property type="molecule type" value="Genomic_DNA"/>
</dbReference>
<protein>
    <submittedName>
        <fullName evidence="1">Uncharacterized protein</fullName>
    </submittedName>
</protein>
<sequence>MGDRKDLMNEAYDAGILTLGAVAVSVVSKKFAGDSLGDTSNPKRIMKLAMAVGVGALGVHYLQTKKIVPDEIHSIKPKLNHGGYEDEMKRHNKALEKLAKAKEKWYERQVEKKTQNSNTQTGTS</sequence>
<dbReference type="Proteomes" id="UP001152795">
    <property type="component" value="Unassembled WGS sequence"/>
</dbReference>
<keyword evidence="2" id="KW-1185">Reference proteome</keyword>
<evidence type="ECO:0000313" key="1">
    <source>
        <dbReference type="EMBL" id="CAB3979212.1"/>
    </source>
</evidence>
<dbReference type="AlphaFoldDB" id="A0A7D9HDE0"/>
<comment type="caution">
    <text evidence="1">The sequence shown here is derived from an EMBL/GenBank/DDBJ whole genome shotgun (WGS) entry which is preliminary data.</text>
</comment>
<accession>A0A7D9HDE0</accession>
<organism evidence="1 2">
    <name type="scientific">Paramuricea clavata</name>
    <name type="common">Red gorgonian</name>
    <name type="synonym">Violescent sea-whip</name>
    <dbReference type="NCBI Taxonomy" id="317549"/>
    <lineage>
        <taxon>Eukaryota</taxon>
        <taxon>Metazoa</taxon>
        <taxon>Cnidaria</taxon>
        <taxon>Anthozoa</taxon>
        <taxon>Octocorallia</taxon>
        <taxon>Malacalcyonacea</taxon>
        <taxon>Plexauridae</taxon>
        <taxon>Paramuricea</taxon>
    </lineage>
</organism>
<gene>
    <name evidence="1" type="ORF">PACLA_8A053685</name>
</gene>
<name>A0A7D9HDE0_PARCT</name>
<evidence type="ECO:0000313" key="2">
    <source>
        <dbReference type="Proteomes" id="UP001152795"/>
    </source>
</evidence>
<reference evidence="1" key="1">
    <citation type="submission" date="2020-04" db="EMBL/GenBank/DDBJ databases">
        <authorList>
            <person name="Alioto T."/>
            <person name="Alioto T."/>
            <person name="Gomez Garrido J."/>
        </authorList>
    </citation>
    <scope>NUCLEOTIDE SEQUENCE</scope>
    <source>
        <strain evidence="1">A484AB</strain>
    </source>
</reference>
<proteinExistence type="predicted"/>